<dbReference type="InterPro" id="IPR047729">
    <property type="entry name" value="Sce7726-like"/>
</dbReference>
<accession>A0A1M6BCD9</accession>
<sequence length="199" mass="23066">MKTRDIDIRDILHRELDKEFAYDIDTLIIDELGVCQGEARIDIAVVNGSLHGYEIKSDKDTLGRLPGQIETYNRVFDTVTIVTGSEHLDKVFSLVPGWWGISLATYVDSLDLFLQPVRNPQINDNVDAFSLTQFLWREELLHLVQRYELDKKVNKLPRFKIWDLLAEIVPVSELKVYVRACLKKRQNWRPGVQRTLNGD</sequence>
<organism evidence="1 2">
    <name type="scientific">Desulfosporosinus lacus DSM 15449</name>
    <dbReference type="NCBI Taxonomy" id="1121420"/>
    <lineage>
        <taxon>Bacteria</taxon>
        <taxon>Bacillati</taxon>
        <taxon>Bacillota</taxon>
        <taxon>Clostridia</taxon>
        <taxon>Eubacteriales</taxon>
        <taxon>Desulfitobacteriaceae</taxon>
        <taxon>Desulfosporosinus</taxon>
    </lineage>
</organism>
<gene>
    <name evidence="1" type="ORF">SAMN02746098_04137</name>
</gene>
<proteinExistence type="predicted"/>
<dbReference type="STRING" id="1121420.SAMN02746098_04137"/>
<evidence type="ECO:0008006" key="3">
    <source>
        <dbReference type="Google" id="ProtNLM"/>
    </source>
</evidence>
<evidence type="ECO:0000313" key="2">
    <source>
        <dbReference type="Proteomes" id="UP000183954"/>
    </source>
</evidence>
<evidence type="ECO:0000313" key="1">
    <source>
        <dbReference type="EMBL" id="SHI46113.1"/>
    </source>
</evidence>
<dbReference type="AlphaFoldDB" id="A0A1M6BCD9"/>
<dbReference type="EMBL" id="FQXJ01000018">
    <property type="protein sequence ID" value="SHI46113.1"/>
    <property type="molecule type" value="Genomic_DNA"/>
</dbReference>
<keyword evidence="2" id="KW-1185">Reference proteome</keyword>
<dbReference type="Proteomes" id="UP000183954">
    <property type="component" value="Unassembled WGS sequence"/>
</dbReference>
<dbReference type="OrthoDB" id="128875at2"/>
<protein>
    <recommendedName>
        <fullName evidence="3">Sce7726 family protein</fullName>
    </recommendedName>
</protein>
<dbReference type="NCBIfam" id="NF033832">
    <property type="entry name" value="sce7726_fam"/>
    <property type="match status" value="1"/>
</dbReference>
<reference evidence="2" key="1">
    <citation type="submission" date="2016-11" db="EMBL/GenBank/DDBJ databases">
        <authorList>
            <person name="Varghese N."/>
            <person name="Submissions S."/>
        </authorList>
    </citation>
    <scope>NUCLEOTIDE SEQUENCE [LARGE SCALE GENOMIC DNA]</scope>
    <source>
        <strain evidence="2">DSM 15449</strain>
    </source>
</reference>
<name>A0A1M6BCD9_9FIRM</name>
<dbReference type="RefSeq" id="WP_073031777.1">
    <property type="nucleotide sequence ID" value="NZ_FQXJ01000018.1"/>
</dbReference>